<organism evidence="2 3">
    <name type="scientific">Bacteroides ovatus</name>
    <dbReference type="NCBI Taxonomy" id="28116"/>
    <lineage>
        <taxon>Bacteria</taxon>
        <taxon>Pseudomonadati</taxon>
        <taxon>Bacteroidota</taxon>
        <taxon>Bacteroidia</taxon>
        <taxon>Bacteroidales</taxon>
        <taxon>Bacteroidaceae</taxon>
        <taxon>Bacteroides</taxon>
    </lineage>
</organism>
<evidence type="ECO:0000313" key="2">
    <source>
        <dbReference type="EMBL" id="RGX11450.1"/>
    </source>
</evidence>
<evidence type="ECO:0000256" key="1">
    <source>
        <dbReference type="SAM" id="MobiDB-lite"/>
    </source>
</evidence>
<accession>A0A413EUK4</accession>
<dbReference type="EMBL" id="QSBI01000006">
    <property type="protein sequence ID" value="RGX11450.1"/>
    <property type="molecule type" value="Genomic_DNA"/>
</dbReference>
<dbReference type="AlphaFoldDB" id="A0A413EUK4"/>
<reference evidence="2 3" key="1">
    <citation type="submission" date="2018-08" db="EMBL/GenBank/DDBJ databases">
        <title>A genome reference for cultivated species of the human gut microbiota.</title>
        <authorList>
            <person name="Zou Y."/>
            <person name="Xue W."/>
            <person name="Luo G."/>
        </authorList>
    </citation>
    <scope>NUCLEOTIDE SEQUENCE [LARGE SCALE GENOMIC DNA]</scope>
    <source>
        <strain evidence="2 3">AF04-46</strain>
    </source>
</reference>
<feature type="compositionally biased region" description="Basic and acidic residues" evidence="1">
    <location>
        <begin position="1"/>
        <end position="12"/>
    </location>
</feature>
<evidence type="ECO:0000313" key="3">
    <source>
        <dbReference type="Proteomes" id="UP000286031"/>
    </source>
</evidence>
<name>A0A413EUK4_BACOV</name>
<feature type="region of interest" description="Disordered" evidence="1">
    <location>
        <begin position="1"/>
        <end position="22"/>
    </location>
</feature>
<comment type="caution">
    <text evidence="2">The sequence shown here is derived from an EMBL/GenBank/DDBJ whole genome shotgun (WGS) entry which is preliminary data.</text>
</comment>
<dbReference type="Proteomes" id="UP000286031">
    <property type="component" value="Unassembled WGS sequence"/>
</dbReference>
<protein>
    <submittedName>
        <fullName evidence="2">Uncharacterized protein</fullName>
    </submittedName>
</protein>
<sequence>MSGCGKDEDVPENKTNPSVPDNLKEWVTDDVVCLTSNQKEHIIDSNEGVLYFNANTPTELLPTTGEIILENELSDKFPSGFYGKVAQVNKENAHFVVSTEWAPLSEAFTSLPDQTFDMADYITGFVQSDGEEAVVQKHYAINPITKGIEPGTEVNIKLKGDGWSVEGPFDMKAKILFSGGDIHNFRVDLDYEIKSKLNVSFTKEVEFKKTATATPPKKIGEFIIRVIPANVVITPVIVVYAQLDGNGKVSLSASLTASSRMQPYIQYNQGQFGCGLENPAWPLLDFKLNGIEMEAELNESLALAFQARLFNYENIRIELGTRLIFTEKAKFRLNYFNKASLQNGEAYASLNENELSCIFKACVYAEAVCNLITKKKEDSNDKEKDEDKKKEIEIEGSWEEPIFPEKELLKRKLLPAFEDLNFDVQHKQHKAIFSYQCSGCLFTESVQMGYALYDLDDENDQPIRMVLKDSYYVKSDMEAGKRVFKFEIENLEEGKNYYVRPLFKIYDKTMVSDDRAEYEILVGKWQVITQIDTYINNSDGSQTVYRCEHPGTFEFKSDRSGIQTGMHYGDVDDGTEDPDADWHPEAKILFNWIKNDKQLMINIVRTEGIPMNNIPTTIDALIGDVTSEKLVFSYPINTIPEETAFRVITCKRIEE</sequence>
<proteinExistence type="predicted"/>
<gene>
    <name evidence="2" type="ORF">DWV35_07290</name>
</gene>